<dbReference type="RefSeq" id="WP_146397218.1">
    <property type="nucleotide sequence ID" value="NZ_SJPQ01000001.1"/>
</dbReference>
<dbReference type="Pfam" id="PF01551">
    <property type="entry name" value="Peptidase_M23"/>
    <property type="match status" value="1"/>
</dbReference>
<dbReference type="GO" id="GO:0004222">
    <property type="term" value="F:metalloendopeptidase activity"/>
    <property type="evidence" value="ECO:0007669"/>
    <property type="project" value="TreeGrafter"/>
</dbReference>
<evidence type="ECO:0000256" key="2">
    <source>
        <dbReference type="SAM" id="SignalP"/>
    </source>
</evidence>
<dbReference type="NCBIfam" id="TIGR02595">
    <property type="entry name" value="PEP_CTERM"/>
    <property type="match status" value="1"/>
</dbReference>
<gene>
    <name evidence="4" type="primary">mepM</name>
    <name evidence="4" type="ORF">Mal64_07750</name>
</gene>
<sequence precursor="true">MKRDTMTDSNIAGRMLLQAAFLGLAVMAAGDANAQTKLVWPIEGTPFEEWSIGNYVDLDTRPVARRDYRGGRITYDGHDALDIGLPHFRAMEEGYDIYAAAAGTVTFAKDGEYDRYSFSNPAPPGESGNYVVIDHGDGLTTLYGHMRKDSVAVTAGQTVAAGEVIGQIGSSGQSTGPHLHFTVRVHGQAVETFLDPDAWWDDPLPYSGEVATVMDSGIASDWPTTEEVEYGVEHQGVFQAQSTGQLVVMWNYLFGIAEGSSVSLKIHRPNGSVFSDFAWIQQGLGGGYWNHGVVLPPNPELGLWRSELTVNGSVLTSNPFRIVIPEPSSGLLLAVAVGTLRIARRRRRG</sequence>
<dbReference type="PANTHER" id="PTHR21666:SF270">
    <property type="entry name" value="MUREIN HYDROLASE ACTIVATOR ENVC"/>
    <property type="match status" value="1"/>
</dbReference>
<dbReference type="AlphaFoldDB" id="A0A5C5ZT36"/>
<keyword evidence="2" id="KW-0732">Signal</keyword>
<comment type="caution">
    <text evidence="4">The sequence shown here is derived from an EMBL/GenBank/DDBJ whole genome shotgun (WGS) entry which is preliminary data.</text>
</comment>
<keyword evidence="1 4" id="KW-0378">Hydrolase</keyword>
<dbReference type="InterPro" id="IPR023827">
    <property type="entry name" value="Peptidase_S8_Asp-AS"/>
</dbReference>
<feature type="domain" description="M23ase beta-sheet core" evidence="3">
    <location>
        <begin position="90"/>
        <end position="191"/>
    </location>
</feature>
<dbReference type="InterPro" id="IPR050570">
    <property type="entry name" value="Cell_wall_metabolism_enzyme"/>
</dbReference>
<keyword evidence="5" id="KW-1185">Reference proteome</keyword>
<protein>
    <submittedName>
        <fullName evidence="4">Murein DD-endopeptidase MepM</fullName>
        <ecNumber evidence="4">3.4.24.-</ecNumber>
    </submittedName>
</protein>
<dbReference type="PANTHER" id="PTHR21666">
    <property type="entry name" value="PEPTIDASE-RELATED"/>
    <property type="match status" value="1"/>
</dbReference>
<dbReference type="Gene3D" id="2.70.70.10">
    <property type="entry name" value="Glucose Permease (Domain IIA)"/>
    <property type="match status" value="1"/>
</dbReference>
<feature type="signal peptide" evidence="2">
    <location>
        <begin position="1"/>
        <end position="34"/>
    </location>
</feature>
<dbReference type="InterPro" id="IPR013424">
    <property type="entry name" value="Ice-binding_C"/>
</dbReference>
<feature type="chain" id="PRO_5023008841" evidence="2">
    <location>
        <begin position="35"/>
        <end position="349"/>
    </location>
</feature>
<dbReference type="InterPro" id="IPR011055">
    <property type="entry name" value="Dup_hybrid_motif"/>
</dbReference>
<dbReference type="InterPro" id="IPR016047">
    <property type="entry name" value="M23ase_b-sheet_dom"/>
</dbReference>
<proteinExistence type="predicted"/>
<reference evidence="4 5" key="1">
    <citation type="submission" date="2019-02" db="EMBL/GenBank/DDBJ databases">
        <title>Deep-cultivation of Planctomycetes and their phenomic and genomic characterization uncovers novel biology.</title>
        <authorList>
            <person name="Wiegand S."/>
            <person name="Jogler M."/>
            <person name="Boedeker C."/>
            <person name="Pinto D."/>
            <person name="Vollmers J."/>
            <person name="Rivas-Marin E."/>
            <person name="Kohn T."/>
            <person name="Peeters S.H."/>
            <person name="Heuer A."/>
            <person name="Rast P."/>
            <person name="Oberbeckmann S."/>
            <person name="Bunk B."/>
            <person name="Jeske O."/>
            <person name="Meyerdierks A."/>
            <person name="Storesund J.E."/>
            <person name="Kallscheuer N."/>
            <person name="Luecker S."/>
            <person name="Lage O.M."/>
            <person name="Pohl T."/>
            <person name="Merkel B.J."/>
            <person name="Hornburger P."/>
            <person name="Mueller R.-W."/>
            <person name="Bruemmer F."/>
            <person name="Labrenz M."/>
            <person name="Spormann A.M."/>
            <person name="Op Den Camp H."/>
            <person name="Overmann J."/>
            <person name="Amann R."/>
            <person name="Jetten M.S.M."/>
            <person name="Mascher T."/>
            <person name="Medema M.H."/>
            <person name="Devos D.P."/>
            <person name="Kaster A.-K."/>
            <person name="Ovreas L."/>
            <person name="Rohde M."/>
            <person name="Galperin M.Y."/>
            <person name="Jogler C."/>
        </authorList>
    </citation>
    <scope>NUCLEOTIDE SEQUENCE [LARGE SCALE GENOMIC DNA]</scope>
    <source>
        <strain evidence="4 5">Mal64</strain>
    </source>
</reference>
<evidence type="ECO:0000259" key="3">
    <source>
        <dbReference type="Pfam" id="PF01551"/>
    </source>
</evidence>
<dbReference type="CDD" id="cd12797">
    <property type="entry name" value="M23_peptidase"/>
    <property type="match status" value="1"/>
</dbReference>
<dbReference type="OrthoDB" id="9805070at2"/>
<dbReference type="Proteomes" id="UP000315440">
    <property type="component" value="Unassembled WGS sequence"/>
</dbReference>
<accession>A0A5C5ZT36</accession>
<dbReference type="EMBL" id="SJPQ01000001">
    <property type="protein sequence ID" value="TWT90386.1"/>
    <property type="molecule type" value="Genomic_DNA"/>
</dbReference>
<evidence type="ECO:0000256" key="1">
    <source>
        <dbReference type="ARBA" id="ARBA00022801"/>
    </source>
</evidence>
<evidence type="ECO:0000313" key="5">
    <source>
        <dbReference type="Proteomes" id="UP000315440"/>
    </source>
</evidence>
<dbReference type="SUPFAM" id="SSF51261">
    <property type="entry name" value="Duplicated hybrid motif"/>
    <property type="match status" value="1"/>
</dbReference>
<dbReference type="PROSITE" id="PS00136">
    <property type="entry name" value="SUBTILASE_ASP"/>
    <property type="match status" value="1"/>
</dbReference>
<dbReference type="EC" id="3.4.24.-" evidence="4"/>
<organism evidence="4 5">
    <name type="scientific">Pseudobythopirellula maris</name>
    <dbReference type="NCBI Taxonomy" id="2527991"/>
    <lineage>
        <taxon>Bacteria</taxon>
        <taxon>Pseudomonadati</taxon>
        <taxon>Planctomycetota</taxon>
        <taxon>Planctomycetia</taxon>
        <taxon>Pirellulales</taxon>
        <taxon>Lacipirellulaceae</taxon>
        <taxon>Pseudobythopirellula</taxon>
    </lineage>
</organism>
<name>A0A5C5ZT36_9BACT</name>
<evidence type="ECO:0000313" key="4">
    <source>
        <dbReference type="EMBL" id="TWT90386.1"/>
    </source>
</evidence>